<feature type="domain" description="GH16" evidence="9">
    <location>
        <begin position="24"/>
        <end position="257"/>
    </location>
</feature>
<keyword evidence="6" id="KW-0326">Glycosidase</keyword>
<evidence type="ECO:0000313" key="11">
    <source>
        <dbReference type="Proteomes" id="UP000295136"/>
    </source>
</evidence>
<comment type="similarity">
    <text evidence="2">Belongs to the glycosyl hydrolase 16 family.</text>
</comment>
<evidence type="ECO:0000256" key="7">
    <source>
        <dbReference type="PIRSR" id="PIRSR608264-1"/>
    </source>
</evidence>
<dbReference type="EMBL" id="SMLD01000202">
    <property type="protein sequence ID" value="TDE28986.1"/>
    <property type="molecule type" value="Genomic_DNA"/>
</dbReference>
<dbReference type="InterPro" id="IPR013320">
    <property type="entry name" value="ConA-like_dom_sf"/>
</dbReference>
<dbReference type="GO" id="GO:0005975">
    <property type="term" value="P:carbohydrate metabolic process"/>
    <property type="evidence" value="ECO:0007669"/>
    <property type="project" value="InterPro"/>
</dbReference>
<gene>
    <name evidence="10" type="ORF">E1295_42105</name>
</gene>
<feature type="active site" description="Proton donor" evidence="7">
    <location>
        <position position="147"/>
    </location>
</feature>
<dbReference type="RefSeq" id="WP_132639956.1">
    <property type="nucleotide sequence ID" value="NZ_SMLD01000202.1"/>
</dbReference>
<dbReference type="AlphaFoldDB" id="A0A4V6PG06"/>
<evidence type="ECO:0000256" key="6">
    <source>
        <dbReference type="ARBA" id="ARBA00023295"/>
    </source>
</evidence>
<evidence type="ECO:0000256" key="3">
    <source>
        <dbReference type="ARBA" id="ARBA00012690"/>
    </source>
</evidence>
<keyword evidence="4 8" id="KW-0732">Signal</keyword>
<feature type="domain" description="GH16" evidence="9">
    <location>
        <begin position="251"/>
        <end position="477"/>
    </location>
</feature>
<feature type="active site" description="Nucleophile" evidence="7">
    <location>
        <position position="143"/>
    </location>
</feature>
<dbReference type="Proteomes" id="UP000295136">
    <property type="component" value="Unassembled WGS sequence"/>
</dbReference>
<dbReference type="PROSITE" id="PS01034">
    <property type="entry name" value="GH16_1"/>
    <property type="match status" value="1"/>
</dbReference>
<reference evidence="10 11" key="1">
    <citation type="submission" date="2019-03" db="EMBL/GenBank/DDBJ databases">
        <title>Draft genome sequences of novel Actinobacteria.</title>
        <authorList>
            <person name="Sahin N."/>
            <person name="Ay H."/>
            <person name="Saygin H."/>
        </authorList>
    </citation>
    <scope>NUCLEOTIDE SEQUENCE [LARGE SCALE GENOMIC DNA]</scope>
    <source>
        <strain evidence="10 11">6K102</strain>
    </source>
</reference>
<dbReference type="InterPro" id="IPR050546">
    <property type="entry name" value="Glycosyl_Hydrlase_16"/>
</dbReference>
<evidence type="ECO:0000256" key="2">
    <source>
        <dbReference type="ARBA" id="ARBA00006865"/>
    </source>
</evidence>
<dbReference type="Gene3D" id="2.60.120.200">
    <property type="match status" value="2"/>
</dbReference>
<evidence type="ECO:0000256" key="4">
    <source>
        <dbReference type="ARBA" id="ARBA00022729"/>
    </source>
</evidence>
<name>A0A4V6PG06_9ACTN</name>
<organism evidence="10 11">
    <name type="scientific">Nonomuraea mesophila</name>
    <dbReference type="NCBI Taxonomy" id="2530382"/>
    <lineage>
        <taxon>Bacteria</taxon>
        <taxon>Bacillati</taxon>
        <taxon>Actinomycetota</taxon>
        <taxon>Actinomycetes</taxon>
        <taxon>Streptosporangiales</taxon>
        <taxon>Streptosporangiaceae</taxon>
        <taxon>Nonomuraea</taxon>
    </lineage>
</organism>
<keyword evidence="5 10" id="KW-0378">Hydrolase</keyword>
<dbReference type="PANTHER" id="PTHR10963:SF55">
    <property type="entry name" value="GLYCOSIDE HYDROLASE FAMILY 16 PROTEIN"/>
    <property type="match status" value="1"/>
</dbReference>
<dbReference type="PANTHER" id="PTHR10963">
    <property type="entry name" value="GLYCOSYL HYDROLASE-RELATED"/>
    <property type="match status" value="1"/>
</dbReference>
<protein>
    <recommendedName>
        <fullName evidence="3">licheninase</fullName>
        <ecNumber evidence="3">3.2.1.73</ecNumber>
    </recommendedName>
</protein>
<dbReference type="InterPro" id="IPR008263">
    <property type="entry name" value="GH16_AS"/>
</dbReference>
<dbReference type="SUPFAM" id="SSF49899">
    <property type="entry name" value="Concanavalin A-like lectins/glucanases"/>
    <property type="match status" value="2"/>
</dbReference>
<feature type="signal peptide" evidence="8">
    <location>
        <begin position="1"/>
        <end position="26"/>
    </location>
</feature>
<comment type="caution">
    <text evidence="10">The sequence shown here is derived from an EMBL/GenBank/DDBJ whole genome shotgun (WGS) entry which is preliminary data.</text>
</comment>
<dbReference type="InterPro" id="IPR000757">
    <property type="entry name" value="Beta-glucanase-like"/>
</dbReference>
<dbReference type="EC" id="3.2.1.73" evidence="3"/>
<proteinExistence type="inferred from homology"/>
<feature type="chain" id="PRO_5020719387" description="licheninase" evidence="8">
    <location>
        <begin position="27"/>
        <end position="487"/>
    </location>
</feature>
<evidence type="ECO:0000256" key="5">
    <source>
        <dbReference type="ARBA" id="ARBA00022801"/>
    </source>
</evidence>
<sequence length="487" mass="52770">MSRLSATVTALVLGLTALIPLQPATASTASDSIDTAAAGESFIDRFDGALDTSRWYVSDGWNNGDHQNCQFNKNNVRVEGGALTITFDDKAYGERDYSCAEVQSRARLSYGTFETRMKAGKGSGLNSAFFSYIGPVHDQPWDEIDFEVLGKDTTKVEVNSWVNGTSSGGFPVALPADSASAYVDFAYVWEPGRLRFFVNGTLVKTLTGGQVPTHEQLLYAQIWGSDTLTGWMGPFTYPGHPVEASYDHIAYTKLGDPCQFTGSVACSVTTSFVDDFDTLDTSRWYVSDGWNNGAQQNCTWARDQVTASGGTLNLSFTKKAAGDRQYACAEVQTRQRLGHGTYEARLKGVTGSGLMSAMFTYVTGEAIDIKVMGRDPSKVKLVAWDDGTPLGETLAPIPDGFVDVGMVWSESKIDYYVNGTKVHSITDAARLPELDANLFLNVWGSDTLTEHMGPFEDPGKALTFQVDRVAYTAPGDPCPFDGSIACT</sequence>
<dbReference type="InterPro" id="IPR008264">
    <property type="entry name" value="Beta_glucanase"/>
</dbReference>
<evidence type="ECO:0000256" key="8">
    <source>
        <dbReference type="SAM" id="SignalP"/>
    </source>
</evidence>
<dbReference type="PRINTS" id="PR00737">
    <property type="entry name" value="GLHYDRLASE16"/>
</dbReference>
<evidence type="ECO:0000313" key="10">
    <source>
        <dbReference type="EMBL" id="TDE28986.1"/>
    </source>
</evidence>
<comment type="catalytic activity">
    <reaction evidence="1">
        <text>Hydrolysis of (1-&gt;4)-beta-D-glucosidic linkages in beta-D-glucans containing (1-&gt;3)- and (1-&gt;4)-bonds.</text>
        <dbReference type="EC" id="3.2.1.73"/>
    </reaction>
</comment>
<evidence type="ECO:0000256" key="1">
    <source>
        <dbReference type="ARBA" id="ARBA00000481"/>
    </source>
</evidence>
<keyword evidence="11" id="KW-1185">Reference proteome</keyword>
<dbReference type="Pfam" id="PF00722">
    <property type="entry name" value="Glyco_hydro_16"/>
    <property type="match status" value="2"/>
</dbReference>
<dbReference type="GO" id="GO:0042972">
    <property type="term" value="F:licheninase activity"/>
    <property type="evidence" value="ECO:0007669"/>
    <property type="project" value="UniProtKB-EC"/>
</dbReference>
<accession>A0A4V6PG06</accession>
<evidence type="ECO:0000259" key="9">
    <source>
        <dbReference type="PROSITE" id="PS51762"/>
    </source>
</evidence>
<dbReference type="PROSITE" id="PS51762">
    <property type="entry name" value="GH16_2"/>
    <property type="match status" value="2"/>
</dbReference>